<evidence type="ECO:0000313" key="3">
    <source>
        <dbReference type="Proteomes" id="UP001460072"/>
    </source>
</evidence>
<feature type="signal peptide" evidence="1">
    <location>
        <begin position="1"/>
        <end position="19"/>
    </location>
</feature>
<keyword evidence="1" id="KW-0732">Signal</keyword>
<accession>A0ABU9N1I5</accession>
<proteinExistence type="predicted"/>
<evidence type="ECO:0000313" key="2">
    <source>
        <dbReference type="EMBL" id="MEM0541590.1"/>
    </source>
</evidence>
<name>A0ABU9N1I5_9FLAO</name>
<feature type="chain" id="PRO_5046198883" evidence="1">
    <location>
        <begin position="20"/>
        <end position="150"/>
    </location>
</feature>
<dbReference type="Proteomes" id="UP001460072">
    <property type="component" value="Unassembled WGS sequence"/>
</dbReference>
<keyword evidence="3" id="KW-1185">Reference proteome</keyword>
<comment type="caution">
    <text evidence="2">The sequence shown here is derived from an EMBL/GenBank/DDBJ whole genome shotgun (WGS) entry which is preliminary data.</text>
</comment>
<dbReference type="EMBL" id="JBCGDO010000002">
    <property type="protein sequence ID" value="MEM0541590.1"/>
    <property type="molecule type" value="Genomic_DNA"/>
</dbReference>
<sequence length="150" mass="17094">MIKLIITATTLLLTMVMSAQSKTKTFSEDIRGMSCKGGLGRCVTETITDNKTNNMKNFNVIKLSPYSMILEIDLNNLSVENQKLFFGKEYAKIGPNEELVFLQDQDFIFDINTILYLELDPGYRLLKRGSYPLEITKDKVHVTLALSPYR</sequence>
<protein>
    <submittedName>
        <fullName evidence="2">Uncharacterized protein</fullName>
    </submittedName>
</protein>
<gene>
    <name evidence="2" type="ORF">WFZ85_03090</name>
</gene>
<organism evidence="2 3">
    <name type="scientific">Flavobacterium aureirubrum</name>
    <dbReference type="NCBI Taxonomy" id="3133147"/>
    <lineage>
        <taxon>Bacteria</taxon>
        <taxon>Pseudomonadati</taxon>
        <taxon>Bacteroidota</taxon>
        <taxon>Flavobacteriia</taxon>
        <taxon>Flavobacteriales</taxon>
        <taxon>Flavobacteriaceae</taxon>
        <taxon>Flavobacterium</taxon>
    </lineage>
</organism>
<dbReference type="RefSeq" id="WP_342694818.1">
    <property type="nucleotide sequence ID" value="NZ_JBCGDO010000002.1"/>
</dbReference>
<evidence type="ECO:0000256" key="1">
    <source>
        <dbReference type="SAM" id="SignalP"/>
    </source>
</evidence>
<reference evidence="2 3" key="1">
    <citation type="submission" date="2024-03" db="EMBL/GenBank/DDBJ databases">
        <title>Two novel species of the genus Flavobacterium exhibiting potentially degradation of complex polysaccharides.</title>
        <authorList>
            <person name="Lian X."/>
        </authorList>
    </citation>
    <scope>NUCLEOTIDE SEQUENCE [LARGE SCALE GENOMIC DNA]</scope>
    <source>
        <strain evidence="3">j3</strain>
    </source>
</reference>